<keyword evidence="3" id="KW-1185">Reference proteome</keyword>
<dbReference type="Proteomes" id="UP000219993">
    <property type="component" value="Chromosome"/>
</dbReference>
<organism evidence="2 3">
    <name type="scientific">Halomonas beimenensis</name>
    <dbReference type="NCBI Taxonomy" id="475662"/>
    <lineage>
        <taxon>Bacteria</taxon>
        <taxon>Pseudomonadati</taxon>
        <taxon>Pseudomonadota</taxon>
        <taxon>Gammaproteobacteria</taxon>
        <taxon>Oceanospirillales</taxon>
        <taxon>Halomonadaceae</taxon>
        <taxon>Halomonas</taxon>
    </lineage>
</organism>
<dbReference type="KEGG" id="hbe:BEI_3674"/>
<dbReference type="RefSeq" id="WP_227644517.1">
    <property type="nucleotide sequence ID" value="NZ_BAAADT010000021.1"/>
</dbReference>
<feature type="chain" id="PRO_5012425884" description="Outer membrane protein domain-containing protein" evidence="1">
    <location>
        <begin position="25"/>
        <end position="225"/>
    </location>
</feature>
<gene>
    <name evidence="2" type="ORF">BEI_3674</name>
</gene>
<reference evidence="2 3" key="1">
    <citation type="journal article" date="2017" name="Sci. Rep.">
        <title>Revealing the Saline Adaptation Strategies of the Halophilic Bacterium Halomonas beimenensis through High-throughput Omics and Transposon Mutagenesis Approaches.</title>
        <authorList>
            <person name="Chen Y.H."/>
            <person name="Lin S.S."/>
            <person name="Shyu Y.T."/>
        </authorList>
    </citation>
    <scope>NUCLEOTIDE SEQUENCE [LARGE SCALE GENOMIC DNA]</scope>
    <source>
        <strain evidence="2 3">NTU-111</strain>
    </source>
</reference>
<evidence type="ECO:0000313" key="3">
    <source>
        <dbReference type="Proteomes" id="UP000219993"/>
    </source>
</evidence>
<evidence type="ECO:0000313" key="2">
    <source>
        <dbReference type="EMBL" id="ATJ84661.1"/>
    </source>
</evidence>
<feature type="signal peptide" evidence="1">
    <location>
        <begin position="1"/>
        <end position="24"/>
    </location>
</feature>
<dbReference type="EMBL" id="CP021435">
    <property type="protein sequence ID" value="ATJ84661.1"/>
    <property type="molecule type" value="Genomic_DNA"/>
</dbReference>
<dbReference type="Gene3D" id="2.40.160.170">
    <property type="match status" value="1"/>
</dbReference>
<evidence type="ECO:0000256" key="1">
    <source>
        <dbReference type="SAM" id="SignalP"/>
    </source>
</evidence>
<protein>
    <recommendedName>
        <fullName evidence="4">Outer membrane protein domain-containing protein</fullName>
    </recommendedName>
</protein>
<accession>A0A291PCT9</accession>
<sequence length="225" mass="24064">MINKMMASGLIATALTLSAGSAQAFEDRVALTGLGGTTGLGADVSWRFHERFGLTAQYAGGLTWDGDYDTDEVHYEGDLDIAAGALKLDFHPFAGSFFLSLGAMLPDMSARVTGTAEEGASYEFDGQTYTASDVGELRGDLTIADGVQPYAGLGWRSSQAQGLGFFAEFGVMAVDVDVELSSSKDFESQDDDFRQALRNEEARLEDEADELPVYPVALLGVSYTF</sequence>
<keyword evidence="1" id="KW-0732">Signal</keyword>
<evidence type="ECO:0008006" key="4">
    <source>
        <dbReference type="Google" id="ProtNLM"/>
    </source>
</evidence>
<name>A0A291PCT9_9GAMM</name>
<proteinExistence type="predicted"/>
<dbReference type="AlphaFoldDB" id="A0A291PCT9"/>